<dbReference type="EMBL" id="FQVB01000024">
    <property type="protein sequence ID" value="SHF69214.1"/>
    <property type="molecule type" value="Genomic_DNA"/>
</dbReference>
<keyword evidence="3 6" id="KW-0812">Transmembrane</keyword>
<dbReference type="RefSeq" id="WP_073039957.1">
    <property type="nucleotide sequence ID" value="NZ_FQVB01000024.1"/>
</dbReference>
<gene>
    <name evidence="8" type="ORF">SAMN02745206_02493</name>
</gene>
<keyword evidence="4 6" id="KW-1133">Transmembrane helix</keyword>
<sequence length="631" mass="68569">MSGRGLAKHLGVLDIFCIAVGAMVSSGIFVLPGIAHAMAGPAVLLSYFLAGCLMASAALSTIELVTAMPKAGGDYFFIARAMGPAVGTVLGLLSWFALTLKSAFALVGIWAFAHKLLPFDARPVVVGLGVFFTALNLLGTKGSSRFQTIFVVLLLSLMGLYVIVGFPRVQVSYFVPFAPHGWNSVLATAAFVFVSYGGLLKISALAEEVKNPSRTIPLGLLLALLSTVVVYCLVVFVTSGVLGSESLDHSLTPISDAAALVMGKTGEIALTIAAMTAFLTTANAGILSASRYLLSLSRDELLPTFFGRVHPGTQTPVPAVLTTGAFLIGLFFVPLESLVKMASMVILLTQALTNACVIILRESRIHNYRPTFRAPWYPWLQITSLAGILFLLAEIGLQTFLIGLIFVGAGLVFFWFYGRLKQEREYALLHILERMSARKVVRNALESELKEIIRQRDEMCLDRFDRIIEASHVVDLGRIHGVEELLRELNPALLERGLDRPLGVEDLEGEEPRVKFVEIFEGIGVAEAAASRPDVFDVVLVRSRAGISFPGAAAPLHALFFFLVGSDEKDFQLKAVAALAQVLQDPKFDSRWRRARNAQALKDLIVLADRRRVCSLEPRPWEPQALPDESS</sequence>
<evidence type="ECO:0000313" key="9">
    <source>
        <dbReference type="Proteomes" id="UP000184076"/>
    </source>
</evidence>
<dbReference type="InterPro" id="IPR002293">
    <property type="entry name" value="AA/rel_permease1"/>
</dbReference>
<feature type="transmembrane region" description="Helical" evidence="6">
    <location>
        <begin position="315"/>
        <end position="335"/>
    </location>
</feature>
<proteinExistence type="predicted"/>
<dbReference type="Gene3D" id="1.20.1740.10">
    <property type="entry name" value="Amino acid/polyamine transporter I"/>
    <property type="match status" value="1"/>
</dbReference>
<dbReference type="InterPro" id="IPR002178">
    <property type="entry name" value="PTS_EIIA_type-2_dom"/>
</dbReference>
<dbReference type="InterPro" id="IPR016152">
    <property type="entry name" value="PTrfase/Anion_transptr"/>
</dbReference>
<feature type="transmembrane region" description="Helical" evidence="6">
    <location>
        <begin position="341"/>
        <end position="360"/>
    </location>
</feature>
<dbReference type="GO" id="GO:0055085">
    <property type="term" value="P:transmembrane transport"/>
    <property type="evidence" value="ECO:0007669"/>
    <property type="project" value="InterPro"/>
</dbReference>
<comment type="subcellular location">
    <subcellularLocation>
        <location evidence="1">Cell membrane</location>
        <topology evidence="1">Multi-pass membrane protein</topology>
    </subcellularLocation>
</comment>
<dbReference type="SUPFAM" id="SSF55804">
    <property type="entry name" value="Phoshotransferase/anion transport protein"/>
    <property type="match status" value="1"/>
</dbReference>
<feature type="transmembrane region" description="Helical" evidence="6">
    <location>
        <begin position="399"/>
        <end position="417"/>
    </location>
</feature>
<feature type="transmembrane region" description="Helical" evidence="6">
    <location>
        <begin position="268"/>
        <end position="294"/>
    </location>
</feature>
<dbReference type="STRING" id="1121391.SAMN02745206_02493"/>
<dbReference type="Pfam" id="PF13520">
    <property type="entry name" value="AA_permease_2"/>
    <property type="match status" value="1"/>
</dbReference>
<accession>A0A1M5DQQ4</accession>
<dbReference type="InterPro" id="IPR050367">
    <property type="entry name" value="APC_superfamily"/>
</dbReference>
<feature type="transmembrane region" description="Helical" evidence="6">
    <location>
        <begin position="146"/>
        <end position="164"/>
    </location>
</feature>
<evidence type="ECO:0000256" key="5">
    <source>
        <dbReference type="ARBA" id="ARBA00023136"/>
    </source>
</evidence>
<dbReference type="PANTHER" id="PTHR42770:SF7">
    <property type="entry name" value="MEMBRANE PROTEIN"/>
    <property type="match status" value="1"/>
</dbReference>
<dbReference type="Gene3D" id="3.40.930.10">
    <property type="entry name" value="Mannitol-specific EII, Chain A"/>
    <property type="match status" value="1"/>
</dbReference>
<dbReference type="PROSITE" id="PS51094">
    <property type="entry name" value="PTS_EIIA_TYPE_2"/>
    <property type="match status" value="1"/>
</dbReference>
<dbReference type="PANTHER" id="PTHR42770">
    <property type="entry name" value="AMINO ACID TRANSPORTER-RELATED"/>
    <property type="match status" value="1"/>
</dbReference>
<dbReference type="AlphaFoldDB" id="A0A1M5DQQ4"/>
<evidence type="ECO:0000256" key="6">
    <source>
        <dbReference type="SAM" id="Phobius"/>
    </source>
</evidence>
<dbReference type="GO" id="GO:0016020">
    <property type="term" value="C:membrane"/>
    <property type="evidence" value="ECO:0007669"/>
    <property type="project" value="UniProtKB-SubCell"/>
</dbReference>
<keyword evidence="5 6" id="KW-0472">Membrane</keyword>
<feature type="transmembrane region" description="Helical" evidence="6">
    <location>
        <begin position="119"/>
        <end position="139"/>
    </location>
</feature>
<name>A0A1M5DQQ4_9BACT</name>
<feature type="transmembrane region" description="Helical" evidence="6">
    <location>
        <begin position="372"/>
        <end position="393"/>
    </location>
</feature>
<evidence type="ECO:0000256" key="4">
    <source>
        <dbReference type="ARBA" id="ARBA00022989"/>
    </source>
</evidence>
<organism evidence="8 9">
    <name type="scientific">Desulfacinum infernum DSM 9756</name>
    <dbReference type="NCBI Taxonomy" id="1121391"/>
    <lineage>
        <taxon>Bacteria</taxon>
        <taxon>Pseudomonadati</taxon>
        <taxon>Thermodesulfobacteriota</taxon>
        <taxon>Syntrophobacteria</taxon>
        <taxon>Syntrophobacterales</taxon>
        <taxon>Syntrophobacteraceae</taxon>
        <taxon>Desulfacinum</taxon>
    </lineage>
</organism>
<feature type="transmembrane region" description="Helical" evidence="6">
    <location>
        <begin position="184"/>
        <end position="206"/>
    </location>
</feature>
<feature type="domain" description="PTS EIIA type-2" evidence="7">
    <location>
        <begin position="466"/>
        <end position="608"/>
    </location>
</feature>
<evidence type="ECO:0000256" key="3">
    <source>
        <dbReference type="ARBA" id="ARBA00022692"/>
    </source>
</evidence>
<feature type="transmembrane region" description="Helical" evidence="6">
    <location>
        <begin position="12"/>
        <end position="35"/>
    </location>
</feature>
<evidence type="ECO:0000256" key="2">
    <source>
        <dbReference type="ARBA" id="ARBA00022475"/>
    </source>
</evidence>
<protein>
    <submittedName>
        <fullName evidence="8">Amino acid transporter</fullName>
    </submittedName>
</protein>
<evidence type="ECO:0000259" key="7">
    <source>
        <dbReference type="PROSITE" id="PS51094"/>
    </source>
</evidence>
<feature type="transmembrane region" description="Helical" evidence="6">
    <location>
        <begin position="47"/>
        <end position="68"/>
    </location>
</feature>
<keyword evidence="2" id="KW-1003">Cell membrane</keyword>
<keyword evidence="9" id="KW-1185">Reference proteome</keyword>
<evidence type="ECO:0000256" key="1">
    <source>
        <dbReference type="ARBA" id="ARBA00004651"/>
    </source>
</evidence>
<dbReference type="Proteomes" id="UP000184076">
    <property type="component" value="Unassembled WGS sequence"/>
</dbReference>
<feature type="transmembrane region" description="Helical" evidence="6">
    <location>
        <begin position="218"/>
        <end position="242"/>
    </location>
</feature>
<evidence type="ECO:0000313" key="8">
    <source>
        <dbReference type="EMBL" id="SHF69214.1"/>
    </source>
</evidence>
<reference evidence="9" key="1">
    <citation type="submission" date="2016-11" db="EMBL/GenBank/DDBJ databases">
        <authorList>
            <person name="Varghese N."/>
            <person name="Submissions S."/>
        </authorList>
    </citation>
    <scope>NUCLEOTIDE SEQUENCE [LARGE SCALE GENOMIC DNA]</scope>
    <source>
        <strain evidence="9">DSM 9756</strain>
    </source>
</reference>
<dbReference type="OrthoDB" id="127638at2"/>